<gene>
    <name evidence="1" type="ORF">L0P79_16500</name>
</gene>
<organism evidence="1 2">
    <name type="scientific">Intestinimonas massiliensis</name>
    <name type="common">ex Afouda et al. 2020</name>
    <dbReference type="NCBI Taxonomy" id="1673721"/>
    <lineage>
        <taxon>Bacteria</taxon>
        <taxon>Bacillati</taxon>
        <taxon>Bacillota</taxon>
        <taxon>Clostridia</taxon>
        <taxon>Eubacteriales</taxon>
        <taxon>Intestinimonas</taxon>
    </lineage>
</organism>
<reference evidence="1 2" key="1">
    <citation type="submission" date="2022-01" db="EMBL/GenBank/DDBJ databases">
        <title>Collection of gut derived symbiotic bacterial strains cultured from healthy donors.</title>
        <authorList>
            <person name="Lin H."/>
            <person name="Kohout C."/>
            <person name="Waligurski E."/>
            <person name="Pamer E.G."/>
        </authorList>
    </citation>
    <scope>NUCLEOTIDE SEQUENCE [LARGE SCALE GENOMIC DNA]</scope>
    <source>
        <strain evidence="1 2">DFI.3.7</strain>
    </source>
</reference>
<evidence type="ECO:0000313" key="1">
    <source>
        <dbReference type="EMBL" id="MCG4528647.1"/>
    </source>
</evidence>
<dbReference type="Gene3D" id="1.10.10.1190">
    <property type="entry name" value="Antirestriction protein ArdA, domain 3"/>
    <property type="match status" value="1"/>
</dbReference>
<comment type="caution">
    <text evidence="1">The sequence shown here is derived from an EMBL/GenBank/DDBJ whole genome shotgun (WGS) entry which is preliminary data.</text>
</comment>
<sequence length="201" mass="22430">MNKGFTVYVSPLEMDSTAHRLVELPMEQEKLDALQLELNTGSPLYTEVSDFCGREYLEEHLPEDMDLTELNLLAEKLASLEPVQEAAFEGLVRMDLDKGTMELPLCRLIDLANSADCCHVAPGVENDEQLGHFYVDNDFPVIPPGLPEEVYEVLDYAAIGRKARMEEGGVFTSEGYVVQHTDLDVSYSQSHCGPQMEVMSP</sequence>
<dbReference type="InterPro" id="IPR041893">
    <property type="entry name" value="ArdA_dom3"/>
</dbReference>
<dbReference type="EMBL" id="JAKNJB010000040">
    <property type="protein sequence ID" value="MCG4528647.1"/>
    <property type="molecule type" value="Genomic_DNA"/>
</dbReference>
<evidence type="ECO:0000313" key="2">
    <source>
        <dbReference type="Proteomes" id="UP001200313"/>
    </source>
</evidence>
<dbReference type="RefSeq" id="WP_238074939.1">
    <property type="nucleotide sequence ID" value="NZ_JAKNJB010000040.1"/>
</dbReference>
<name>A0ABS9MCX3_9FIRM</name>
<protein>
    <submittedName>
        <fullName evidence="1">Antirestriction protein ArdA</fullName>
    </submittedName>
</protein>
<dbReference type="Proteomes" id="UP001200313">
    <property type="component" value="Unassembled WGS sequence"/>
</dbReference>
<proteinExistence type="predicted"/>
<keyword evidence="2" id="KW-1185">Reference proteome</keyword>
<accession>A0ABS9MCX3</accession>